<dbReference type="RefSeq" id="WP_210810293.1">
    <property type="nucleotide sequence ID" value="NZ_JAGQDG010000006.1"/>
</dbReference>
<organism evidence="2 3">
    <name type="scientific">Ideonella paludis</name>
    <dbReference type="NCBI Taxonomy" id="1233411"/>
    <lineage>
        <taxon>Bacteria</taxon>
        <taxon>Pseudomonadati</taxon>
        <taxon>Pseudomonadota</taxon>
        <taxon>Betaproteobacteria</taxon>
        <taxon>Burkholderiales</taxon>
        <taxon>Sphaerotilaceae</taxon>
        <taxon>Ideonella</taxon>
    </lineage>
</organism>
<evidence type="ECO:0000313" key="2">
    <source>
        <dbReference type="EMBL" id="MBQ0936893.1"/>
    </source>
</evidence>
<keyword evidence="1" id="KW-1133">Transmembrane helix</keyword>
<comment type="caution">
    <text evidence="2">The sequence shown here is derived from an EMBL/GenBank/DDBJ whole genome shotgun (WGS) entry which is preliminary data.</text>
</comment>
<accession>A0ABS5E0F6</accession>
<feature type="transmembrane region" description="Helical" evidence="1">
    <location>
        <begin position="53"/>
        <end position="74"/>
    </location>
</feature>
<keyword evidence="3" id="KW-1185">Reference proteome</keyword>
<feature type="transmembrane region" description="Helical" evidence="1">
    <location>
        <begin position="94"/>
        <end position="113"/>
    </location>
</feature>
<evidence type="ECO:0000256" key="1">
    <source>
        <dbReference type="SAM" id="Phobius"/>
    </source>
</evidence>
<dbReference type="EMBL" id="JAGQDG010000006">
    <property type="protein sequence ID" value="MBQ0936893.1"/>
    <property type="molecule type" value="Genomic_DNA"/>
</dbReference>
<feature type="transmembrane region" description="Helical" evidence="1">
    <location>
        <begin position="15"/>
        <end position="33"/>
    </location>
</feature>
<keyword evidence="1" id="KW-0472">Membrane</keyword>
<sequence length="116" mass="12499">MDEQTKTALSYATEVVKHLLTLSTGVIALTIIFTKDFNAKPTNAQVWSMKSSWGLLLASIVFGLATMMALAGTIAKNPPLSASSIYENNVKIPMTLQLLTFVLSMAATILYGWSAV</sequence>
<proteinExistence type="predicted"/>
<dbReference type="Proteomes" id="UP000672097">
    <property type="component" value="Unassembled WGS sequence"/>
</dbReference>
<protein>
    <submittedName>
        <fullName evidence="2">Uncharacterized protein</fullName>
    </submittedName>
</protein>
<name>A0ABS5E0F6_9BURK</name>
<gene>
    <name evidence="2" type="ORF">KAK11_16320</name>
</gene>
<keyword evidence="1" id="KW-0812">Transmembrane</keyword>
<evidence type="ECO:0000313" key="3">
    <source>
        <dbReference type="Proteomes" id="UP000672097"/>
    </source>
</evidence>
<reference evidence="2 3" key="1">
    <citation type="submission" date="2021-04" db="EMBL/GenBank/DDBJ databases">
        <title>The genome sequence of type strain Ideonella paludis KCTC 32238.</title>
        <authorList>
            <person name="Liu Y."/>
        </authorList>
    </citation>
    <scope>NUCLEOTIDE SEQUENCE [LARGE SCALE GENOMIC DNA]</scope>
    <source>
        <strain evidence="2 3">KCTC 32238</strain>
    </source>
</reference>